<feature type="transmembrane region" description="Helical" evidence="7">
    <location>
        <begin position="329"/>
        <end position="352"/>
    </location>
</feature>
<evidence type="ECO:0000256" key="2">
    <source>
        <dbReference type="ARBA" id="ARBA00005381"/>
    </source>
</evidence>
<feature type="transmembrane region" description="Helical" evidence="7">
    <location>
        <begin position="358"/>
        <end position="377"/>
    </location>
</feature>
<keyword evidence="5 7" id="KW-1133">Transmembrane helix</keyword>
<evidence type="ECO:0000256" key="1">
    <source>
        <dbReference type="ARBA" id="ARBA00004196"/>
    </source>
</evidence>
<keyword evidence="6 7" id="KW-0472">Membrane</keyword>
<dbReference type="SMART" id="SM00044">
    <property type="entry name" value="CYCc"/>
    <property type="match status" value="1"/>
</dbReference>
<evidence type="ECO:0000256" key="7">
    <source>
        <dbReference type="SAM" id="Phobius"/>
    </source>
</evidence>
<dbReference type="OrthoDB" id="9806735at2"/>
<dbReference type="InterPro" id="IPR001054">
    <property type="entry name" value="A/G_cyclase"/>
</dbReference>
<gene>
    <name evidence="9" type="ORF">DesU5LDRAFT_3353</name>
</gene>
<dbReference type="Gene3D" id="3.30.70.1230">
    <property type="entry name" value="Nucleotide cyclase"/>
    <property type="match status" value="1"/>
</dbReference>
<dbReference type="SMART" id="SM01080">
    <property type="entry name" value="CHASE2"/>
    <property type="match status" value="1"/>
</dbReference>
<dbReference type="EMBL" id="JH600068">
    <property type="protein sequence ID" value="EIG54984.1"/>
    <property type="molecule type" value="Genomic_DNA"/>
</dbReference>
<dbReference type="GO" id="GO:0035556">
    <property type="term" value="P:intracellular signal transduction"/>
    <property type="evidence" value="ECO:0007669"/>
    <property type="project" value="InterPro"/>
</dbReference>
<feature type="transmembrane region" description="Helical" evidence="7">
    <location>
        <begin position="301"/>
        <end position="322"/>
    </location>
</feature>
<dbReference type="HOGENOM" id="CLU_000445_85_1_7"/>
<feature type="domain" description="Guanylate cyclase" evidence="8">
    <location>
        <begin position="419"/>
        <end position="551"/>
    </location>
</feature>
<organism evidence="9">
    <name type="scientific">Desulfovibrio sp. U5L</name>
    <dbReference type="NCBI Taxonomy" id="596152"/>
    <lineage>
        <taxon>Bacteria</taxon>
        <taxon>Pseudomonadati</taxon>
        <taxon>Thermodesulfobacteriota</taxon>
        <taxon>Desulfovibrionia</taxon>
        <taxon>Desulfovibrionales</taxon>
        <taxon>Desulfovibrionaceae</taxon>
        <taxon>Desulfovibrio</taxon>
    </lineage>
</organism>
<evidence type="ECO:0000256" key="4">
    <source>
        <dbReference type="ARBA" id="ARBA00022692"/>
    </source>
</evidence>
<evidence type="ECO:0000313" key="9">
    <source>
        <dbReference type="EMBL" id="EIG54984.1"/>
    </source>
</evidence>
<dbReference type="GO" id="GO:0006171">
    <property type="term" value="P:cAMP biosynthetic process"/>
    <property type="evidence" value="ECO:0007669"/>
    <property type="project" value="TreeGrafter"/>
</dbReference>
<dbReference type="eggNOG" id="COG2114">
    <property type="taxonomic scope" value="Bacteria"/>
</dbReference>
<comment type="subcellular location">
    <subcellularLocation>
        <location evidence="1">Cell envelope</location>
    </subcellularLocation>
</comment>
<dbReference type="GO" id="GO:0030313">
    <property type="term" value="C:cell envelope"/>
    <property type="evidence" value="ECO:0007669"/>
    <property type="project" value="UniProtKB-SubCell"/>
</dbReference>
<dbReference type="InterPro" id="IPR029787">
    <property type="entry name" value="Nucleotide_cyclase"/>
</dbReference>
<dbReference type="CDD" id="cd07302">
    <property type="entry name" value="CHD"/>
    <property type="match status" value="1"/>
</dbReference>
<dbReference type="SUPFAM" id="SSF55073">
    <property type="entry name" value="Nucleotide cyclase"/>
    <property type="match status" value="1"/>
</dbReference>
<dbReference type="eggNOG" id="COG4252">
    <property type="taxonomic scope" value="Bacteria"/>
</dbReference>
<dbReference type="PANTHER" id="PTHR43081">
    <property type="entry name" value="ADENYLATE CYCLASE, TERMINAL-DIFFERENTIATION SPECIFIC-RELATED"/>
    <property type="match status" value="1"/>
</dbReference>
<keyword evidence="4 7" id="KW-0812">Transmembrane</keyword>
<evidence type="ECO:0000256" key="5">
    <source>
        <dbReference type="ARBA" id="ARBA00022989"/>
    </source>
</evidence>
<sequence length="674" mass="70692">MAKDQEAPDARDHGRSLAMGLAAGLALWGLVFLAGLSPFGASLENMALDAAYALRNRGDRPPGFLVVAVDEPSFQAIGLPWPWPRRLHATLLARLHAAGARLVVLDMVFAEPSGPPGNADDAALAAALGDAGPVVLAMALDTADDPAFARQVLVPPLPLFRDRAAGAGLAVLTPDPDGAIRRFATGHAGLPTLAGAALHLLAKDGAVPDAKGLIDFPGPARTIDTVSYADVIDPDRPLPAGRIQGRIVVVGRSLAASATPLGQADTFATPLSRVTGQPTPGPEIQAAILYTMLRGAPGREIPLAAMLGFGGFVLPVAGAVLFRLRPVPAAASALGLAAGLLALSAGLFAWRFVWAPPMLLAGGLILAGAAATLYRGLEERREKRFLARAFSRYLAPQVVRDLINRPELLELGGREAEVTVFFSDLAGFTSFSETLSPKELIGILNAWFTPATDIILRSGGTLDKFIGDAIMAFWGAPLADPAHAAKALGAALSLRDTLASLSRDFTDRGLPVLDARMGLHTGPAVVGNVGSRERFDYTILGDTVNLASRLESLNKYYGTRILATEAVIAAAGPGFVCREVDRVRVKGRERAVTVFEPLGRVGESVAAFAATFEAARRLYAARRFEDALAGFLAADAARPPQGDPPSRVFAARCREHLLSPPPPDWDGVFAPTGK</sequence>
<dbReference type="InterPro" id="IPR007890">
    <property type="entry name" value="CHASE2"/>
</dbReference>
<evidence type="ECO:0000259" key="8">
    <source>
        <dbReference type="PROSITE" id="PS50125"/>
    </source>
</evidence>
<dbReference type="AlphaFoldDB" id="I2Q5C8"/>
<dbReference type="STRING" id="596152.DesU5LDRAFT_3353"/>
<evidence type="ECO:0000256" key="6">
    <source>
        <dbReference type="ARBA" id="ARBA00023136"/>
    </source>
</evidence>
<protein>
    <submittedName>
        <fullName evidence="9">Putative transmembrane sensor domain protein</fullName>
    </submittedName>
</protein>
<evidence type="ECO:0000256" key="3">
    <source>
        <dbReference type="ARBA" id="ARBA00022475"/>
    </source>
</evidence>
<comment type="similarity">
    <text evidence="2">Belongs to the adenylyl cyclase class-3 family.</text>
</comment>
<proteinExistence type="inferred from homology"/>
<dbReference type="FunFam" id="3.30.70.1230:FF:000016">
    <property type="entry name" value="Adenylate/guanylate cyclase domain-containing protein"/>
    <property type="match status" value="1"/>
</dbReference>
<reference evidence="9" key="1">
    <citation type="submission" date="2011-11" db="EMBL/GenBank/DDBJ databases">
        <title>Improved High-Quality Draft sequence of Desulfovibrio sp. U5L.</title>
        <authorList>
            <consortium name="US DOE Joint Genome Institute"/>
            <person name="Lucas S."/>
            <person name="Han J."/>
            <person name="Lapidus A."/>
            <person name="Cheng J.-F."/>
            <person name="Goodwin L."/>
            <person name="Pitluck S."/>
            <person name="Peters L."/>
            <person name="Ovchinnikova G."/>
            <person name="Held B."/>
            <person name="Detter J.C."/>
            <person name="Han C."/>
            <person name="Tapia R."/>
            <person name="Land M."/>
            <person name="Hauser L."/>
            <person name="Kyrpides N."/>
            <person name="Ivanova N."/>
            <person name="Pagani I."/>
            <person name="Gabster J."/>
            <person name="Walker C."/>
            <person name="Stolyar S."/>
            <person name="Stahl D."/>
            <person name="Arkin A."/>
            <person name="Dehal P."/>
            <person name="Hazen T."/>
            <person name="Woyke T."/>
        </authorList>
    </citation>
    <scope>NUCLEOTIDE SEQUENCE [LARGE SCALE GENOMIC DNA]</scope>
    <source>
        <strain evidence="9">U5L</strain>
    </source>
</reference>
<feature type="transmembrane region" description="Helical" evidence="7">
    <location>
        <begin position="21"/>
        <end position="41"/>
    </location>
</feature>
<dbReference type="InterPro" id="IPR050697">
    <property type="entry name" value="Adenylyl/Guanylyl_Cyclase_3/4"/>
</dbReference>
<dbReference type="Pfam" id="PF00211">
    <property type="entry name" value="Guanylate_cyc"/>
    <property type="match status" value="1"/>
</dbReference>
<name>I2Q5C8_9BACT</name>
<dbReference type="Pfam" id="PF05226">
    <property type="entry name" value="CHASE2"/>
    <property type="match status" value="1"/>
</dbReference>
<keyword evidence="3" id="KW-1003">Cell membrane</keyword>
<dbReference type="PANTHER" id="PTHR43081:SF1">
    <property type="entry name" value="ADENYLATE CYCLASE, TERMINAL-DIFFERENTIATION SPECIFIC"/>
    <property type="match status" value="1"/>
</dbReference>
<accession>I2Q5C8</accession>
<dbReference type="PROSITE" id="PS50125">
    <property type="entry name" value="GUANYLATE_CYCLASE_2"/>
    <property type="match status" value="1"/>
</dbReference>
<dbReference type="GO" id="GO:0004016">
    <property type="term" value="F:adenylate cyclase activity"/>
    <property type="evidence" value="ECO:0007669"/>
    <property type="project" value="UniProtKB-ARBA"/>
</dbReference>